<name>S2KI12_MUCC1</name>
<feature type="region of interest" description="Disordered" evidence="1">
    <location>
        <begin position="417"/>
        <end position="443"/>
    </location>
</feature>
<accession>S2KI12</accession>
<gene>
    <name evidence="2" type="ORF">HMPREF1544_01119</name>
</gene>
<organism evidence="2 3">
    <name type="scientific">Mucor circinelloides f. circinelloides (strain 1006PhL)</name>
    <name type="common">Mucormycosis agent</name>
    <name type="synonym">Calyptromyces circinelloides</name>
    <dbReference type="NCBI Taxonomy" id="1220926"/>
    <lineage>
        <taxon>Eukaryota</taxon>
        <taxon>Fungi</taxon>
        <taxon>Fungi incertae sedis</taxon>
        <taxon>Mucoromycota</taxon>
        <taxon>Mucoromycotina</taxon>
        <taxon>Mucoromycetes</taxon>
        <taxon>Mucorales</taxon>
        <taxon>Mucorineae</taxon>
        <taxon>Mucoraceae</taxon>
        <taxon>Mucor</taxon>
    </lineage>
</organism>
<proteinExistence type="predicted"/>
<evidence type="ECO:0000313" key="3">
    <source>
        <dbReference type="Proteomes" id="UP000014254"/>
    </source>
</evidence>
<dbReference type="InParanoid" id="S2KI12"/>
<dbReference type="AlphaFoldDB" id="S2KI12"/>
<sequence>MSTIEIADRYYWFASADTTKSSLIRIVKSLWNDIAQDSSSSVKCKKRAEQLMQTIGPVVNSRPAEMVFLKNIKQQSKDLLKSQLVQEELDGLTGRSRKYLKPIDLRASTPSERIKTLATYYGGQNMLNLCKANTIPKRFKGIVKEVYLYYKMHLTLRLMEKEHDMIKAISICRTKQDLYATVESINPFTNDSELPYVKLATQKLCHLLFANVLKTDHNEVWYRANVYGDTFDYIFSVKSGYEAKRSECHSTIVKSLKAMGFLPPDQQNVKLDFIFFHLATSNDGLVCEDKPTEKESSKDRKKVEDLRQKSLQYWQHMLPFDGCIHHLTAVSCQFSRLKVKICGTKLIDGVTVHTTLKEATIPMEENDGASWAEYLSTIISLVRLVTHNLDIIRLMTDVAKEDDIAFASTSSILDNQFREDSPESIDSSDSRETESNTTTSDSNMNWIDRERKLRILEKFPRLNRLQGSGSGGYNFVDCGSMTFRFHSSRPDDTTRDFPYGTVPKDRILEKIDVALTKYNEEENDSLYVNPSWEDIFLEQRAVADDNE</sequence>
<evidence type="ECO:0000256" key="1">
    <source>
        <dbReference type="SAM" id="MobiDB-lite"/>
    </source>
</evidence>
<dbReference type="VEuPathDB" id="FungiDB:HMPREF1544_01119"/>
<dbReference type="eggNOG" id="ENOG502THR8">
    <property type="taxonomic scope" value="Eukaryota"/>
</dbReference>
<keyword evidence="3" id="KW-1185">Reference proteome</keyword>
<reference evidence="3" key="1">
    <citation type="submission" date="2013-05" db="EMBL/GenBank/DDBJ databases">
        <title>The Genome sequence of Mucor circinelloides f. circinelloides 1006PhL.</title>
        <authorList>
            <consortium name="The Broad Institute Genomics Platform"/>
            <person name="Cuomo C."/>
            <person name="Earl A."/>
            <person name="Findley K."/>
            <person name="Lee S.C."/>
            <person name="Walker B."/>
            <person name="Young S."/>
            <person name="Zeng Q."/>
            <person name="Gargeya S."/>
            <person name="Fitzgerald M."/>
            <person name="Haas B."/>
            <person name="Abouelleil A."/>
            <person name="Allen A.W."/>
            <person name="Alvarado L."/>
            <person name="Arachchi H.M."/>
            <person name="Berlin A.M."/>
            <person name="Chapman S.B."/>
            <person name="Gainer-Dewar J."/>
            <person name="Goldberg J."/>
            <person name="Griggs A."/>
            <person name="Gujja S."/>
            <person name="Hansen M."/>
            <person name="Howarth C."/>
            <person name="Imamovic A."/>
            <person name="Ireland A."/>
            <person name="Larimer J."/>
            <person name="McCowan C."/>
            <person name="Murphy C."/>
            <person name="Pearson M."/>
            <person name="Poon T.W."/>
            <person name="Priest M."/>
            <person name="Roberts A."/>
            <person name="Saif S."/>
            <person name="Shea T."/>
            <person name="Sisk P."/>
            <person name="Sykes S."/>
            <person name="Wortman J."/>
            <person name="Nusbaum C."/>
            <person name="Birren B."/>
        </authorList>
    </citation>
    <scope>NUCLEOTIDE SEQUENCE [LARGE SCALE GENOMIC DNA]</scope>
    <source>
        <strain evidence="3">1006PhL</strain>
    </source>
</reference>
<evidence type="ECO:0000313" key="2">
    <source>
        <dbReference type="EMBL" id="EPB92055.1"/>
    </source>
</evidence>
<dbReference type="Proteomes" id="UP000014254">
    <property type="component" value="Unassembled WGS sequence"/>
</dbReference>
<dbReference type="OMA" id="IPMEEND"/>
<protein>
    <submittedName>
        <fullName evidence="2">Uncharacterized protein</fullName>
    </submittedName>
</protein>
<dbReference type="OrthoDB" id="2269335at2759"/>
<dbReference type="EMBL" id="KE123903">
    <property type="protein sequence ID" value="EPB92055.1"/>
    <property type="molecule type" value="Genomic_DNA"/>
</dbReference>